<evidence type="ECO:0000313" key="4">
    <source>
        <dbReference type="Proteomes" id="UP000033907"/>
    </source>
</evidence>
<comment type="caution">
    <text evidence="3">The sequence shown here is derived from an EMBL/GenBank/DDBJ whole genome shotgun (WGS) entry which is preliminary data.</text>
</comment>
<dbReference type="EMBL" id="LCGH01000005">
    <property type="protein sequence ID" value="KKT11495.1"/>
    <property type="molecule type" value="Genomic_DNA"/>
</dbReference>
<keyword evidence="2" id="KW-0472">Membrane</keyword>
<feature type="transmembrane region" description="Helical" evidence="2">
    <location>
        <begin position="196"/>
        <end position="218"/>
    </location>
</feature>
<reference evidence="3 4" key="1">
    <citation type="journal article" date="2015" name="Nature">
        <title>rRNA introns, odd ribosomes, and small enigmatic genomes across a large radiation of phyla.</title>
        <authorList>
            <person name="Brown C.T."/>
            <person name="Hug L.A."/>
            <person name="Thomas B.C."/>
            <person name="Sharon I."/>
            <person name="Castelle C.J."/>
            <person name="Singh A."/>
            <person name="Wilkins M.J."/>
            <person name="Williams K.H."/>
            <person name="Banfield J.F."/>
        </authorList>
    </citation>
    <scope>NUCLEOTIDE SEQUENCE [LARGE SCALE GENOMIC DNA]</scope>
</reference>
<accession>A0A0G1END1</accession>
<keyword evidence="2" id="KW-1133">Transmembrane helix</keyword>
<evidence type="ECO:0000313" key="3">
    <source>
        <dbReference type="EMBL" id="KKT11495.1"/>
    </source>
</evidence>
<sequence>MKKYFSYILILIALTIGLSVPIFSVNAQYAGAGVCWKSGLVVDGTLAQPMNSVSDCNRVGGTWQAPGTSVPLPPNGPAAPTTPAPTEPPNPPMGGACRWHLDRFHSEGEIDTSNPPLTKEQCDLNSPHTYWDPSATPAPKPPAPLPGTPIPIPSAPPLTPYQLLAPLPCESGPGCVEKQLTTFDTTGKGGGALGGYLNLMIKLFIGICAVLAVIMIVIGGIQYMTTELISSKEEGKKRILGAIFGLLLALGAYTLLYTINPNLLKSDLSKLIDVTVEVDLNDNIAQTYDPVTKKYRNGAVFGASWDATRGEFADLAASGATIYNSQCTTIGQQNCTSTRGLDPSVLNTIHQQCPDCTLIITGGTEFWAHGGTTGSTNHQVGNTTIDLRLNPALDAYLSGGKPLVKMQRYQSPVGSVLYEGNHWHIGP</sequence>
<feature type="compositionally biased region" description="Pro residues" evidence="1">
    <location>
        <begin position="71"/>
        <end position="92"/>
    </location>
</feature>
<dbReference type="Proteomes" id="UP000033907">
    <property type="component" value="Unassembled WGS sequence"/>
</dbReference>
<feature type="transmembrane region" description="Helical" evidence="2">
    <location>
        <begin position="239"/>
        <end position="259"/>
    </location>
</feature>
<organism evidence="3 4">
    <name type="scientific">Candidatus Nomurabacteria bacterium GW2011_GWF2_43_24</name>
    <dbReference type="NCBI Taxonomy" id="1618778"/>
    <lineage>
        <taxon>Bacteria</taxon>
        <taxon>Candidatus Nomuraibacteriota</taxon>
    </lineage>
</organism>
<feature type="region of interest" description="Disordered" evidence="1">
    <location>
        <begin position="64"/>
        <end position="92"/>
    </location>
</feature>
<evidence type="ECO:0000256" key="1">
    <source>
        <dbReference type="SAM" id="MobiDB-lite"/>
    </source>
</evidence>
<name>A0A0G1END1_9BACT</name>
<protein>
    <submittedName>
        <fullName evidence="3">Uncharacterized protein</fullName>
    </submittedName>
</protein>
<gene>
    <name evidence="3" type="ORF">UV91_C0005G0043</name>
</gene>
<dbReference type="PATRIC" id="fig|1618778.3.peg.383"/>
<keyword evidence="2" id="KW-0812">Transmembrane</keyword>
<proteinExistence type="predicted"/>
<dbReference type="AlphaFoldDB" id="A0A0G1END1"/>
<evidence type="ECO:0000256" key="2">
    <source>
        <dbReference type="SAM" id="Phobius"/>
    </source>
</evidence>